<proteinExistence type="predicted"/>
<dbReference type="Pfam" id="PF04860">
    <property type="entry name" value="Phage_portal"/>
    <property type="match status" value="1"/>
</dbReference>
<dbReference type="InterPro" id="IPR006944">
    <property type="entry name" value="Phage/GTA_portal"/>
</dbReference>
<dbReference type="EMBL" id="FOHZ01000025">
    <property type="protein sequence ID" value="SET79721.1"/>
    <property type="molecule type" value="Genomic_DNA"/>
</dbReference>
<keyword evidence="2" id="KW-1185">Reference proteome</keyword>
<gene>
    <name evidence="1" type="ORF">SAMN04487962_12516</name>
</gene>
<organism evidence="1 2">
    <name type="scientific">Marinobacter segnicrescens</name>
    <dbReference type="NCBI Taxonomy" id="430453"/>
    <lineage>
        <taxon>Bacteria</taxon>
        <taxon>Pseudomonadati</taxon>
        <taxon>Pseudomonadota</taxon>
        <taxon>Gammaproteobacteria</taxon>
        <taxon>Pseudomonadales</taxon>
        <taxon>Marinobacteraceae</taxon>
        <taxon>Marinobacter</taxon>
    </lineage>
</organism>
<accession>A0A1I0H7Z4</accession>
<name>A0A1I0H7Z4_9GAMM</name>
<reference evidence="2" key="1">
    <citation type="submission" date="2016-10" db="EMBL/GenBank/DDBJ databases">
        <authorList>
            <person name="Varghese N."/>
            <person name="Submissions S."/>
        </authorList>
    </citation>
    <scope>NUCLEOTIDE SEQUENCE [LARGE SCALE GENOMIC DNA]</scope>
    <source>
        <strain evidence="2">CGMCC 1.6489</strain>
    </source>
</reference>
<dbReference type="NCBIfam" id="TIGR01537">
    <property type="entry name" value="portal_HK97"/>
    <property type="match status" value="1"/>
</dbReference>
<dbReference type="OrthoDB" id="9765386at2"/>
<dbReference type="STRING" id="430453.SAMN04487962_12516"/>
<sequence>MTDELEKRNMASSVDTHFSMMPRAKWSDFTVLKSVREGMHASGWVYIAVSKIAGAVATPPLVVYNKDGQAIWDHPISKLLDNPHEELSRSEIMKLMAAWLQLGGSAYLQKVRTGSQNRSGDMKWLWPISPDRIAPVGSKSHQGLIENYEIYSNGSRKTSSEFTPESVIRICMQDPADPLRGLSPLRAAAKAVDLDVEQANWNKSLMQNRGNPDIAISVKGQLDDQQKKSILKSIISKFRGSKNAGLPLVFGQEASITKLGLTQVEMDFLNSRKWNRDEILGIFGVPPQIAGSVDSSSYNNVSEAKRMFWQDTVLPCLNLITDALNNALRDELRNGEYIGADLSGVEALRESQDSKIERANKFWEMGVPMSVINERLELGLKEYPGWDVPFGGSKILFKDGKPAEESRSSKKPQISPEIERRRQEFRQDWTLSNLALRGADQDQVKEEEDRREKYASEKVAPLWDKLFTKQLDYLLSDDSALSSISEDDVRENLQKLSESHISIISTALGMCGAEAGEQVVMSKRSQSMQLRNDPFIFEQILSKLEEEQIILGELAFINATTTALIMQEVQVSRENRETVQQLKDRLSKNHAFGPQRSLAIARTLTGTASSMGQQVAAEEAGARFKIWMTSGGARDAHNARSGERVGIDERFSNQLGGSPRYPCDQQTTVADRVNCRCSMRFE</sequence>
<dbReference type="AlphaFoldDB" id="A0A1I0H7Z4"/>
<dbReference type="InterPro" id="IPR006427">
    <property type="entry name" value="Portal_HK97"/>
</dbReference>
<evidence type="ECO:0000313" key="2">
    <source>
        <dbReference type="Proteomes" id="UP000198762"/>
    </source>
</evidence>
<protein>
    <submittedName>
        <fullName evidence="1">Phage portal protein, HK97 family</fullName>
    </submittedName>
</protein>
<dbReference type="RefSeq" id="WP_091854386.1">
    <property type="nucleotide sequence ID" value="NZ_FOHZ01000025.1"/>
</dbReference>
<evidence type="ECO:0000313" key="1">
    <source>
        <dbReference type="EMBL" id="SET79721.1"/>
    </source>
</evidence>
<dbReference type="Proteomes" id="UP000198762">
    <property type="component" value="Unassembled WGS sequence"/>
</dbReference>